<name>A0AAV7UCC7_PLEWA</name>
<keyword evidence="2" id="KW-1185">Reference proteome</keyword>
<evidence type="ECO:0000313" key="1">
    <source>
        <dbReference type="EMBL" id="KAJ1186508.1"/>
    </source>
</evidence>
<reference evidence="1" key="1">
    <citation type="journal article" date="2022" name="bioRxiv">
        <title>Sequencing and chromosome-scale assembly of the giantPleurodeles waltlgenome.</title>
        <authorList>
            <person name="Brown T."/>
            <person name="Elewa A."/>
            <person name="Iarovenko S."/>
            <person name="Subramanian E."/>
            <person name="Araus A.J."/>
            <person name="Petzold A."/>
            <person name="Susuki M."/>
            <person name="Suzuki K.-i.T."/>
            <person name="Hayashi T."/>
            <person name="Toyoda A."/>
            <person name="Oliveira C."/>
            <person name="Osipova E."/>
            <person name="Leigh N.D."/>
            <person name="Simon A."/>
            <person name="Yun M.H."/>
        </authorList>
    </citation>
    <scope>NUCLEOTIDE SEQUENCE</scope>
    <source>
        <strain evidence="1">20211129_DDA</strain>
        <tissue evidence="1">Liver</tissue>
    </source>
</reference>
<sequence length="74" mass="8482">MVAMRQWYQVSKLPDRPSPVTTDCLSNDPWCDINIDFGTLPDGRRILVVSDAFSEFLIAKVLQPTMFKHTKKVL</sequence>
<protein>
    <submittedName>
        <fullName evidence="1">Uncharacterized protein</fullName>
    </submittedName>
</protein>
<proteinExistence type="predicted"/>
<dbReference type="AlphaFoldDB" id="A0AAV7UCC7"/>
<organism evidence="1 2">
    <name type="scientific">Pleurodeles waltl</name>
    <name type="common">Iberian ribbed newt</name>
    <dbReference type="NCBI Taxonomy" id="8319"/>
    <lineage>
        <taxon>Eukaryota</taxon>
        <taxon>Metazoa</taxon>
        <taxon>Chordata</taxon>
        <taxon>Craniata</taxon>
        <taxon>Vertebrata</taxon>
        <taxon>Euteleostomi</taxon>
        <taxon>Amphibia</taxon>
        <taxon>Batrachia</taxon>
        <taxon>Caudata</taxon>
        <taxon>Salamandroidea</taxon>
        <taxon>Salamandridae</taxon>
        <taxon>Pleurodelinae</taxon>
        <taxon>Pleurodeles</taxon>
    </lineage>
</organism>
<evidence type="ECO:0000313" key="2">
    <source>
        <dbReference type="Proteomes" id="UP001066276"/>
    </source>
</evidence>
<dbReference type="Proteomes" id="UP001066276">
    <property type="component" value="Chromosome 3_1"/>
</dbReference>
<gene>
    <name evidence="1" type="ORF">NDU88_003289</name>
</gene>
<comment type="caution">
    <text evidence="1">The sequence shown here is derived from an EMBL/GenBank/DDBJ whole genome shotgun (WGS) entry which is preliminary data.</text>
</comment>
<dbReference type="EMBL" id="JANPWB010000005">
    <property type="protein sequence ID" value="KAJ1186508.1"/>
    <property type="molecule type" value="Genomic_DNA"/>
</dbReference>
<accession>A0AAV7UCC7</accession>